<evidence type="ECO:0000256" key="2">
    <source>
        <dbReference type="SAM" id="Phobius"/>
    </source>
</evidence>
<dbReference type="RefSeq" id="WP_106219684.1">
    <property type="nucleotide sequence ID" value="NZ_PVWP01000001.1"/>
</dbReference>
<evidence type="ECO:0000259" key="3">
    <source>
        <dbReference type="PROSITE" id="PS50883"/>
    </source>
</evidence>
<feature type="domain" description="EAL" evidence="3">
    <location>
        <begin position="424"/>
        <end position="688"/>
    </location>
</feature>
<evidence type="ECO:0000313" key="5">
    <source>
        <dbReference type="EMBL" id="PSB39492.1"/>
    </source>
</evidence>
<dbReference type="Proteomes" id="UP000238218">
    <property type="component" value="Unassembled WGS sequence"/>
</dbReference>
<proteinExistence type="predicted"/>
<dbReference type="SMART" id="SM00052">
    <property type="entry name" value="EAL"/>
    <property type="match status" value="1"/>
</dbReference>
<dbReference type="InterPro" id="IPR050706">
    <property type="entry name" value="Cyclic-di-GMP_PDE-like"/>
</dbReference>
<dbReference type="Gene3D" id="3.30.70.270">
    <property type="match status" value="1"/>
</dbReference>
<evidence type="ECO:0000259" key="4">
    <source>
        <dbReference type="PROSITE" id="PS50887"/>
    </source>
</evidence>
<gene>
    <name evidence="5" type="ORF">C7B81_02290</name>
</gene>
<dbReference type="InterPro" id="IPR029787">
    <property type="entry name" value="Nucleotide_cyclase"/>
</dbReference>
<sequence length="1076" mass="119138">MRRRTTLMIISGALLSGTSLLIFTHLLDQRSFNDLRRQNDRIAGRLCTTLQDVERFFATPSAPGSAGAEAKGPPMSPPGLQSVSAAELVPPPVAAVMATGSSSLKGRLLICPRRFSRLDLVMAGEPGQGNGLLLSTAPGRRRAPEWIRVSGSSLIQRDQDGDRQIRLAPWTALEAKGMAKGAPAGALYRVGFGDLAVGLTLAPALPTQADRVRSLALALGLLGIGLSVVIAWRSSHNRRKDQPATGSFRREGHTSFLTHYALVKDLEPSALRKHAERGEDGFLVTIDFRYLERQRGYLSEVEINKILTKACRAIDKGWAVHPGFNFYHVSKNKIALIVRSSGNIPIDDNGACEALLARLLGIVSGSIQISSDSVLAWDDVIITGQRFPLVEPPDSLLTMQAFGEILAAEDRRSYRLVKSGDDLLVKDKGEIRSQLTSLKASDLELRFQPILQLSNPGHFGLELLIRFLPPALSKLGTGHVIQLAHDIGITHKIDALVVSRLADVQQQLKASEFLRHRIEYISVNVSSDSVSTDQRLNQLISLFKQHSIDSSIFCIEITEMAATDILAGSEGVTTASERLMRELNFRIFIDDFGSGLSNYRRISEAWYDAIKLDIDLIKGIDRSFRLQRYVGSFIETVHALGKTVVCEGVETHNELTAVIRLGADALQGFLVSPPLSLEDVESFIQSSDWADRDSLQQTLEQIRATSRLRDSGHGEGYQTSDRKIPLERYIIDNWSRLRSFEEFVLLFVNELKSWGLEIYRFSLAFLPDQDDIDCSQYVWVSSRPGLVSTLRMERDFLEQDEHLRSPLHFIATRSKLFRQQLFTTKDNGFPFLDSLKDVGCSDYLGIRLDSRGVSIPVLTIALHEGSVFSDQEVQRIEAMSSLLSLLFYAFESERSKRLAMLDPLTQLANRRSFDSFLKGNVSASRAAQVNLSLALIDIDQFKVVNDVLGHAYGDRCLKEIADALRTGLSRKSDFVARLGGEEFAIILPKTDAAASLRLCEKLRESIQDKGIYHPGVATGNVLTVSIGIASWDPLSMAECDADRMLQLADDCLYEAKRHGRNRVVCRSLHSQVGLSA</sequence>
<keyword evidence="2" id="KW-0472">Membrane</keyword>
<comment type="caution">
    <text evidence="5">The sequence shown here is derived from an EMBL/GenBank/DDBJ whole genome shotgun (WGS) entry which is preliminary data.</text>
</comment>
<dbReference type="Gene3D" id="3.20.20.450">
    <property type="entry name" value="EAL domain"/>
    <property type="match status" value="1"/>
</dbReference>
<dbReference type="SUPFAM" id="SSF55073">
    <property type="entry name" value="Nucleotide cyclase"/>
    <property type="match status" value="1"/>
</dbReference>
<organism evidence="5 6">
    <name type="scientific">Aphanothece cf. minutissima CCALA 015</name>
    <dbReference type="NCBI Taxonomy" id="2107695"/>
    <lineage>
        <taxon>Bacteria</taxon>
        <taxon>Bacillati</taxon>
        <taxon>Cyanobacteriota</taxon>
        <taxon>Cyanophyceae</taxon>
        <taxon>Oscillatoriophycideae</taxon>
        <taxon>Chroococcales</taxon>
        <taxon>Aphanothecaceae</taxon>
        <taxon>Aphanothece</taxon>
    </lineage>
</organism>
<reference evidence="5 6" key="1">
    <citation type="submission" date="2018-02" db="EMBL/GenBank/DDBJ databases">
        <authorList>
            <person name="Moore K."/>
            <person name="Momper L."/>
        </authorList>
    </citation>
    <scope>NUCLEOTIDE SEQUENCE [LARGE SCALE GENOMIC DNA]</scope>
    <source>
        <strain evidence="5 6">CCALA 015</strain>
    </source>
</reference>
<feature type="domain" description="GGDEF" evidence="4">
    <location>
        <begin position="929"/>
        <end position="1068"/>
    </location>
</feature>
<dbReference type="InterPro" id="IPR001633">
    <property type="entry name" value="EAL_dom"/>
</dbReference>
<feature type="region of interest" description="Disordered" evidence="1">
    <location>
        <begin position="61"/>
        <end position="83"/>
    </location>
</feature>
<dbReference type="InterPro" id="IPR035919">
    <property type="entry name" value="EAL_sf"/>
</dbReference>
<keyword evidence="2" id="KW-0812">Transmembrane</keyword>
<dbReference type="InterPro" id="IPR043128">
    <property type="entry name" value="Rev_trsase/Diguanyl_cyclase"/>
</dbReference>
<dbReference type="SUPFAM" id="SSF141868">
    <property type="entry name" value="EAL domain-like"/>
    <property type="match status" value="1"/>
</dbReference>
<name>A0ABX5FE86_9CHRO</name>
<evidence type="ECO:0000256" key="1">
    <source>
        <dbReference type="SAM" id="MobiDB-lite"/>
    </source>
</evidence>
<accession>A0ABX5FE86</accession>
<dbReference type="PROSITE" id="PS50887">
    <property type="entry name" value="GGDEF"/>
    <property type="match status" value="1"/>
</dbReference>
<dbReference type="NCBIfam" id="TIGR00254">
    <property type="entry name" value="GGDEF"/>
    <property type="match status" value="1"/>
</dbReference>
<dbReference type="EMBL" id="PVWP01000001">
    <property type="protein sequence ID" value="PSB39492.1"/>
    <property type="molecule type" value="Genomic_DNA"/>
</dbReference>
<dbReference type="PROSITE" id="PS50883">
    <property type="entry name" value="EAL"/>
    <property type="match status" value="1"/>
</dbReference>
<dbReference type="CDD" id="cd01948">
    <property type="entry name" value="EAL"/>
    <property type="match status" value="1"/>
</dbReference>
<reference evidence="5 6" key="2">
    <citation type="submission" date="2018-03" db="EMBL/GenBank/DDBJ databases">
        <title>The ancient ancestry and fast evolution of plastids.</title>
        <authorList>
            <person name="Moore K.R."/>
            <person name="Magnabosco C."/>
            <person name="Momper L."/>
            <person name="Gold D.A."/>
            <person name="Bosak T."/>
            <person name="Fournier G.P."/>
        </authorList>
    </citation>
    <scope>NUCLEOTIDE SEQUENCE [LARGE SCALE GENOMIC DNA]</scope>
    <source>
        <strain evidence="5 6">CCALA 015</strain>
    </source>
</reference>
<dbReference type="Pfam" id="PF00990">
    <property type="entry name" value="GGDEF"/>
    <property type="match status" value="1"/>
</dbReference>
<evidence type="ECO:0000313" key="6">
    <source>
        <dbReference type="Proteomes" id="UP000238218"/>
    </source>
</evidence>
<evidence type="ECO:0008006" key="7">
    <source>
        <dbReference type="Google" id="ProtNLM"/>
    </source>
</evidence>
<dbReference type="PANTHER" id="PTHR33121:SF78">
    <property type="entry name" value="CYCLIC DI-GMP PHOSPHODIESTERASE PDEH"/>
    <property type="match status" value="1"/>
</dbReference>
<feature type="transmembrane region" description="Helical" evidence="2">
    <location>
        <begin position="6"/>
        <end position="27"/>
    </location>
</feature>
<dbReference type="SMART" id="SM00267">
    <property type="entry name" value="GGDEF"/>
    <property type="match status" value="1"/>
</dbReference>
<dbReference type="InterPro" id="IPR000160">
    <property type="entry name" value="GGDEF_dom"/>
</dbReference>
<dbReference type="Pfam" id="PF00563">
    <property type="entry name" value="EAL"/>
    <property type="match status" value="1"/>
</dbReference>
<protein>
    <recommendedName>
        <fullName evidence="7">GGDEF domain-containing protein</fullName>
    </recommendedName>
</protein>
<dbReference type="PANTHER" id="PTHR33121">
    <property type="entry name" value="CYCLIC DI-GMP PHOSPHODIESTERASE PDEF"/>
    <property type="match status" value="1"/>
</dbReference>
<keyword evidence="6" id="KW-1185">Reference proteome</keyword>
<dbReference type="CDD" id="cd01949">
    <property type="entry name" value="GGDEF"/>
    <property type="match status" value="1"/>
</dbReference>
<keyword evidence="2" id="KW-1133">Transmembrane helix</keyword>